<protein>
    <submittedName>
        <fullName evidence="5">AraC family transcriptional regulator</fullName>
    </submittedName>
</protein>
<dbReference type="PANTHER" id="PTHR43280">
    <property type="entry name" value="ARAC-FAMILY TRANSCRIPTIONAL REGULATOR"/>
    <property type="match status" value="1"/>
</dbReference>
<reference evidence="5 6" key="1">
    <citation type="submission" date="2021-07" db="EMBL/GenBank/DDBJ databases">
        <title>Paenibacillus radiodurans sp. nov., isolated from the southeastern edge of Tengger Desert.</title>
        <authorList>
            <person name="Zhang G."/>
        </authorList>
    </citation>
    <scope>NUCLEOTIDE SEQUENCE [LARGE SCALE GENOMIC DNA]</scope>
    <source>
        <strain evidence="5 6">CCM 7311</strain>
    </source>
</reference>
<keyword evidence="1" id="KW-0805">Transcription regulation</keyword>
<dbReference type="Pfam" id="PF02311">
    <property type="entry name" value="AraC_binding"/>
    <property type="match status" value="1"/>
</dbReference>
<evidence type="ECO:0000259" key="4">
    <source>
        <dbReference type="PROSITE" id="PS01124"/>
    </source>
</evidence>
<evidence type="ECO:0000313" key="5">
    <source>
        <dbReference type="EMBL" id="MBW7456906.1"/>
    </source>
</evidence>
<dbReference type="Gene3D" id="1.10.10.60">
    <property type="entry name" value="Homeodomain-like"/>
    <property type="match status" value="2"/>
</dbReference>
<proteinExistence type="predicted"/>
<feature type="domain" description="HTH araC/xylS-type" evidence="4">
    <location>
        <begin position="166"/>
        <end position="264"/>
    </location>
</feature>
<accession>A0ABS7C7S3</accession>
<dbReference type="Pfam" id="PF12833">
    <property type="entry name" value="HTH_18"/>
    <property type="match status" value="1"/>
</dbReference>
<dbReference type="Proteomes" id="UP001519887">
    <property type="component" value="Unassembled WGS sequence"/>
</dbReference>
<dbReference type="InterPro" id="IPR018062">
    <property type="entry name" value="HTH_AraC-typ_CS"/>
</dbReference>
<keyword evidence="2" id="KW-0238">DNA-binding</keyword>
<dbReference type="SUPFAM" id="SSF46689">
    <property type="entry name" value="Homeodomain-like"/>
    <property type="match status" value="1"/>
</dbReference>
<dbReference type="InterPro" id="IPR037923">
    <property type="entry name" value="HTH-like"/>
</dbReference>
<dbReference type="SUPFAM" id="SSF51215">
    <property type="entry name" value="Regulatory protein AraC"/>
    <property type="match status" value="1"/>
</dbReference>
<name>A0ABS7C7S3_9BACL</name>
<dbReference type="EMBL" id="JAHZIK010000697">
    <property type="protein sequence ID" value="MBW7456906.1"/>
    <property type="molecule type" value="Genomic_DNA"/>
</dbReference>
<dbReference type="PROSITE" id="PS01124">
    <property type="entry name" value="HTH_ARAC_FAMILY_2"/>
    <property type="match status" value="1"/>
</dbReference>
<keyword evidence="6" id="KW-1185">Reference proteome</keyword>
<dbReference type="InterPro" id="IPR018060">
    <property type="entry name" value="HTH_AraC"/>
</dbReference>
<dbReference type="InterPro" id="IPR014710">
    <property type="entry name" value="RmlC-like_jellyroll"/>
</dbReference>
<evidence type="ECO:0000256" key="1">
    <source>
        <dbReference type="ARBA" id="ARBA00023015"/>
    </source>
</evidence>
<dbReference type="SMART" id="SM00342">
    <property type="entry name" value="HTH_ARAC"/>
    <property type="match status" value="1"/>
</dbReference>
<dbReference type="PANTHER" id="PTHR43280:SF2">
    <property type="entry name" value="HTH-TYPE TRANSCRIPTIONAL REGULATOR EXSA"/>
    <property type="match status" value="1"/>
</dbReference>
<evidence type="ECO:0000256" key="3">
    <source>
        <dbReference type="ARBA" id="ARBA00023163"/>
    </source>
</evidence>
<gene>
    <name evidence="5" type="ORF">K0U00_22990</name>
</gene>
<dbReference type="PROSITE" id="PS00041">
    <property type="entry name" value="HTH_ARAC_FAMILY_1"/>
    <property type="match status" value="1"/>
</dbReference>
<dbReference type="InterPro" id="IPR009057">
    <property type="entry name" value="Homeodomain-like_sf"/>
</dbReference>
<evidence type="ECO:0000313" key="6">
    <source>
        <dbReference type="Proteomes" id="UP001519887"/>
    </source>
</evidence>
<sequence>MFQEWTPSTMVETFHWHTPLEIGYCHTGKGWFYFGEKKFRVMPGDVFVVNNMERHIAQSDGDDPSHFSFMYFDPEFIEQGEKELLLPFVYNPTQFHNHIPAHSPAAKEIGGLLLSMEREYRERRTGYKNMLRGGLLQICTLLLRHYGSDTPKSEINRVVNLYHKLNPALSFMKENFRDPIELEDVARVLMLSPSRTRHLFKEMLGEGFKEYLTQLRINEAKRLLITSDMQVMTICLHCGFQSLTPFYRAFRQIVGMTPQEYRAEASVLALTRERAMALSAESDK</sequence>
<keyword evidence="3" id="KW-0804">Transcription</keyword>
<organism evidence="5 6">
    <name type="scientific">Paenibacillus sepulcri</name>
    <dbReference type="NCBI Taxonomy" id="359917"/>
    <lineage>
        <taxon>Bacteria</taxon>
        <taxon>Bacillati</taxon>
        <taxon>Bacillota</taxon>
        <taxon>Bacilli</taxon>
        <taxon>Bacillales</taxon>
        <taxon>Paenibacillaceae</taxon>
        <taxon>Paenibacillus</taxon>
    </lineage>
</organism>
<dbReference type="Gene3D" id="2.60.120.10">
    <property type="entry name" value="Jelly Rolls"/>
    <property type="match status" value="1"/>
</dbReference>
<dbReference type="InterPro" id="IPR003313">
    <property type="entry name" value="AraC-bd"/>
</dbReference>
<comment type="caution">
    <text evidence="5">The sequence shown here is derived from an EMBL/GenBank/DDBJ whole genome shotgun (WGS) entry which is preliminary data.</text>
</comment>
<evidence type="ECO:0000256" key="2">
    <source>
        <dbReference type="ARBA" id="ARBA00023125"/>
    </source>
</evidence>